<accession>A1D5L9</accession>
<dbReference type="AlphaFoldDB" id="A1D5L9"/>
<dbReference type="OrthoDB" id="2117718at2759"/>
<protein>
    <recommendedName>
        <fullName evidence="5">Aerobactin siderophore biosynthesis IucA/IucC N-terminal domain-containing protein</fullName>
    </recommendedName>
</protein>
<dbReference type="PANTHER" id="PTHR34384">
    <property type="entry name" value="L-2,3-DIAMINOPROPANOATE--CITRATE LIGASE"/>
    <property type="match status" value="1"/>
</dbReference>
<dbReference type="Gene3D" id="1.10.510.40">
    <property type="match status" value="1"/>
</dbReference>
<dbReference type="VEuPathDB" id="FungiDB:NFIA_061740"/>
<dbReference type="KEGG" id="nfi:NFIA_061740"/>
<dbReference type="Proteomes" id="UP000006702">
    <property type="component" value="Unassembled WGS sequence"/>
</dbReference>
<evidence type="ECO:0000259" key="1">
    <source>
        <dbReference type="Pfam" id="PF04183"/>
    </source>
</evidence>
<dbReference type="InterPro" id="IPR007310">
    <property type="entry name" value="Aerobactin_biosyn_IucA/IucC_N"/>
</dbReference>
<evidence type="ECO:0000313" key="3">
    <source>
        <dbReference type="EMBL" id="EAW21013.1"/>
    </source>
</evidence>
<dbReference type="PANTHER" id="PTHR34384:SF5">
    <property type="entry name" value="L-2,3-DIAMINOPROPANOATE--CITRATE LIGASE"/>
    <property type="match status" value="1"/>
</dbReference>
<reference evidence="4" key="1">
    <citation type="journal article" date="2008" name="PLoS Genet.">
        <title>Genomic islands in the pathogenic filamentous fungus Aspergillus fumigatus.</title>
        <authorList>
            <person name="Fedorova N.D."/>
            <person name="Khaldi N."/>
            <person name="Joardar V.S."/>
            <person name="Maiti R."/>
            <person name="Amedeo P."/>
            <person name="Anderson M.J."/>
            <person name="Crabtree J."/>
            <person name="Silva J.C."/>
            <person name="Badger J.H."/>
            <person name="Albarraq A."/>
            <person name="Angiuoli S."/>
            <person name="Bussey H."/>
            <person name="Bowyer P."/>
            <person name="Cotty P.J."/>
            <person name="Dyer P.S."/>
            <person name="Egan A."/>
            <person name="Galens K."/>
            <person name="Fraser-Liggett C.M."/>
            <person name="Haas B.J."/>
            <person name="Inman J.M."/>
            <person name="Kent R."/>
            <person name="Lemieux S."/>
            <person name="Malavazi I."/>
            <person name="Orvis J."/>
            <person name="Roemer T."/>
            <person name="Ronning C.M."/>
            <person name="Sundaram J.P."/>
            <person name="Sutton G."/>
            <person name="Turner G."/>
            <person name="Venter J.C."/>
            <person name="White O.R."/>
            <person name="Whitty B.R."/>
            <person name="Youngman P."/>
            <person name="Wolfe K.H."/>
            <person name="Goldman G.H."/>
            <person name="Wortman J.R."/>
            <person name="Jiang B."/>
            <person name="Denning D.W."/>
            <person name="Nierman W.C."/>
        </authorList>
    </citation>
    <scope>NUCLEOTIDE SEQUENCE [LARGE SCALE GENOMIC DNA]</scope>
    <source>
        <strain evidence="4">ATCC 1020 / DSM 3700 / CBS 544.65 / FGSC A1164 / JCM 1740 / NRRL 181 / WB 181</strain>
    </source>
</reference>
<dbReference type="Pfam" id="PF06276">
    <property type="entry name" value="FhuF"/>
    <property type="match status" value="1"/>
</dbReference>
<organism evidence="3 4">
    <name type="scientific">Neosartorya fischeri (strain ATCC 1020 / DSM 3700 / CBS 544.65 / FGSC A1164 / JCM 1740 / NRRL 181 / WB 181)</name>
    <name type="common">Aspergillus fischerianus</name>
    <dbReference type="NCBI Taxonomy" id="331117"/>
    <lineage>
        <taxon>Eukaryota</taxon>
        <taxon>Fungi</taxon>
        <taxon>Dikarya</taxon>
        <taxon>Ascomycota</taxon>
        <taxon>Pezizomycotina</taxon>
        <taxon>Eurotiomycetes</taxon>
        <taxon>Eurotiomycetidae</taxon>
        <taxon>Eurotiales</taxon>
        <taxon>Aspergillaceae</taxon>
        <taxon>Aspergillus</taxon>
        <taxon>Aspergillus subgen. Fumigati</taxon>
    </lineage>
</organism>
<dbReference type="InterPro" id="IPR022770">
    <property type="entry name" value="IucA/IucC-like_C"/>
</dbReference>
<proteinExistence type="predicted"/>
<keyword evidence="4" id="KW-1185">Reference proteome</keyword>
<name>A1D5L9_NEOFI</name>
<evidence type="ECO:0000313" key="4">
    <source>
        <dbReference type="Proteomes" id="UP000006702"/>
    </source>
</evidence>
<dbReference type="RefSeq" id="XP_001262910.1">
    <property type="nucleotide sequence ID" value="XM_001262909.1"/>
</dbReference>
<dbReference type="GO" id="GO:0016881">
    <property type="term" value="F:acid-amino acid ligase activity"/>
    <property type="evidence" value="ECO:0007669"/>
    <property type="project" value="UniProtKB-ARBA"/>
</dbReference>
<dbReference type="InterPro" id="IPR037455">
    <property type="entry name" value="LucA/IucC-like"/>
</dbReference>
<dbReference type="GO" id="GO:0019290">
    <property type="term" value="P:siderophore biosynthetic process"/>
    <property type="evidence" value="ECO:0007669"/>
    <property type="project" value="InterPro"/>
</dbReference>
<gene>
    <name evidence="3" type="ORF">NFIA_061740</name>
</gene>
<dbReference type="Pfam" id="PF04183">
    <property type="entry name" value="IucA_IucC"/>
    <property type="match status" value="1"/>
</dbReference>
<dbReference type="GeneID" id="4589984"/>
<sequence length="396" mass="44715">MDSPPIDWEQALQEGRSLHPLHRCRYPIVSSFRTAKLYWVAIDSSIVHTQGEYMQWIKKLAPDANIGQSSVLFPVHELQLAKVISEFPDARVLPGTIDNARPQISLRTLTLPNTTEVCVTLYLKVQNLVRTMSEWSIMMGQQLRQVLPVIEAASAEFGGSLMMAREYAAAASPSQHLGCIIRESSESQAARTGDRIIVCATLSENVDVIWGDRPDKKAILREYASKFLRAVLPPLFKYGLGLAVHRQNALLRLDPLSKEIKGFVIRDLGFMRVHRPTFRKGTCFDIETPKTSIYTETLEEVYQYMFNPAIIGHLSSFVRALHPGLAGWKVIREELERIIPDNDSIARSVWLQSPEFPTKANITMEVHGYSGLHPFVNVSNPLYYCQLNEEPDHSVS</sequence>
<dbReference type="OMA" id="AVWINAY"/>
<dbReference type="eggNOG" id="ENOG502RX6M">
    <property type="taxonomic scope" value="Eukaryota"/>
</dbReference>
<evidence type="ECO:0008006" key="5">
    <source>
        <dbReference type="Google" id="ProtNLM"/>
    </source>
</evidence>
<dbReference type="EMBL" id="DS027690">
    <property type="protein sequence ID" value="EAW21013.1"/>
    <property type="molecule type" value="Genomic_DNA"/>
</dbReference>
<feature type="domain" description="Aerobactin siderophore biosynthesis IucA/IucC-like C-terminal" evidence="2">
    <location>
        <begin position="220"/>
        <end position="367"/>
    </location>
</feature>
<dbReference type="HOGENOM" id="CLU_010625_1_0_1"/>
<feature type="domain" description="Aerobactin siderophore biosynthesis IucA/IucC N-terminal" evidence="1">
    <location>
        <begin position="6"/>
        <end position="203"/>
    </location>
</feature>
<evidence type="ECO:0000259" key="2">
    <source>
        <dbReference type="Pfam" id="PF06276"/>
    </source>
</evidence>